<evidence type="ECO:0000313" key="3">
    <source>
        <dbReference type="EMBL" id="CAD5213999.1"/>
    </source>
</evidence>
<organism evidence="3 4">
    <name type="scientific">Bursaphelenchus okinawaensis</name>
    <dbReference type="NCBI Taxonomy" id="465554"/>
    <lineage>
        <taxon>Eukaryota</taxon>
        <taxon>Metazoa</taxon>
        <taxon>Ecdysozoa</taxon>
        <taxon>Nematoda</taxon>
        <taxon>Chromadorea</taxon>
        <taxon>Rhabditida</taxon>
        <taxon>Tylenchina</taxon>
        <taxon>Tylenchomorpha</taxon>
        <taxon>Aphelenchoidea</taxon>
        <taxon>Aphelenchoididae</taxon>
        <taxon>Bursaphelenchus</taxon>
    </lineage>
</organism>
<gene>
    <name evidence="3" type="ORF">BOKJ2_LOCUS5373</name>
</gene>
<dbReference type="AlphaFoldDB" id="A0A811KGM5"/>
<evidence type="ECO:0000313" key="4">
    <source>
        <dbReference type="Proteomes" id="UP000614601"/>
    </source>
</evidence>
<comment type="caution">
    <text evidence="3">The sequence shown here is derived from an EMBL/GenBank/DDBJ whole genome shotgun (WGS) entry which is preliminary data.</text>
</comment>
<keyword evidence="1" id="KW-0175">Coiled coil</keyword>
<evidence type="ECO:0000256" key="2">
    <source>
        <dbReference type="SAM" id="MobiDB-lite"/>
    </source>
</evidence>
<feature type="region of interest" description="Disordered" evidence="2">
    <location>
        <begin position="24"/>
        <end position="64"/>
    </location>
</feature>
<proteinExistence type="predicted"/>
<dbReference type="EMBL" id="CAJFDH010000003">
    <property type="protein sequence ID" value="CAD5213999.1"/>
    <property type="molecule type" value="Genomic_DNA"/>
</dbReference>
<reference evidence="3" key="1">
    <citation type="submission" date="2020-09" db="EMBL/GenBank/DDBJ databases">
        <authorList>
            <person name="Kikuchi T."/>
        </authorList>
    </citation>
    <scope>NUCLEOTIDE SEQUENCE</scope>
    <source>
        <strain evidence="3">SH1</strain>
    </source>
</reference>
<sequence>MFKGLKNRLQDEANRLKENLQVLGDGVVMPPTTSIPPDSVSLDDTSDNESITSNHVESPETKEKIRQIEQKLAKEWKARLDKCESEWSQRADKIREEFTLKLAEHKQKSHEALEQKDVELCSWIAKYHQANKETEGKKGGSEVSLGWFFEC</sequence>
<dbReference type="Proteomes" id="UP000614601">
    <property type="component" value="Unassembled WGS sequence"/>
</dbReference>
<dbReference type="OrthoDB" id="5322683at2759"/>
<evidence type="ECO:0008006" key="5">
    <source>
        <dbReference type="Google" id="ProtNLM"/>
    </source>
</evidence>
<protein>
    <recommendedName>
        <fullName evidence="5">Clathrin light chain</fullName>
    </recommendedName>
</protein>
<feature type="coiled-coil region" evidence="1">
    <location>
        <begin position="66"/>
        <end position="115"/>
    </location>
</feature>
<keyword evidence="4" id="KW-1185">Reference proteome</keyword>
<dbReference type="EMBL" id="CAJFCW020000003">
    <property type="protein sequence ID" value="CAG9101891.1"/>
    <property type="molecule type" value="Genomic_DNA"/>
</dbReference>
<name>A0A811KGM5_9BILA</name>
<accession>A0A811KGM5</accession>
<dbReference type="Proteomes" id="UP000783686">
    <property type="component" value="Unassembled WGS sequence"/>
</dbReference>
<evidence type="ECO:0000256" key="1">
    <source>
        <dbReference type="SAM" id="Coils"/>
    </source>
</evidence>